<accession>A0A380TB99</accession>
<dbReference type="EMBL" id="UIDG01000117">
    <property type="protein sequence ID" value="SUS05697.1"/>
    <property type="molecule type" value="Genomic_DNA"/>
</dbReference>
<proteinExistence type="predicted"/>
<dbReference type="AlphaFoldDB" id="A0A380TB99"/>
<name>A0A380TB99_9ZZZZ</name>
<dbReference type="Gene3D" id="1.10.10.2830">
    <property type="match status" value="1"/>
</dbReference>
<dbReference type="SUPFAM" id="SSF109709">
    <property type="entry name" value="KorB DNA-binding domain-like"/>
    <property type="match status" value="1"/>
</dbReference>
<organism evidence="1">
    <name type="scientific">metagenome</name>
    <dbReference type="NCBI Taxonomy" id="256318"/>
    <lineage>
        <taxon>unclassified sequences</taxon>
        <taxon>metagenomes</taxon>
    </lineage>
</organism>
<reference evidence="1" key="1">
    <citation type="submission" date="2018-07" db="EMBL/GenBank/DDBJ databases">
        <authorList>
            <person name="Quirk P.G."/>
            <person name="Krulwich T.A."/>
        </authorList>
    </citation>
    <scope>NUCLEOTIDE SEQUENCE</scope>
</reference>
<evidence type="ECO:0000313" key="1">
    <source>
        <dbReference type="EMBL" id="SUS05697.1"/>
    </source>
</evidence>
<sequence>MTTNRKSKNPDWQFDGSTINVHIPMAWKRHGGRKVIIAPDGGDAWVPARPRPDEALIRVVVRAHRWRRLLDEGKYRSAGELAEAEGVTRSFVTRLLRLTLLAPDIVEAILDGRQSKGMQLEDLSKTMPSGWEEQRRLVVK</sequence>
<gene>
    <name evidence="1" type="ORF">DF3PB_2030006</name>
</gene>
<protein>
    <submittedName>
        <fullName evidence="1">Elements of external origin</fullName>
    </submittedName>
</protein>